<dbReference type="Pfam" id="PF01904">
    <property type="entry name" value="DUF72"/>
    <property type="match status" value="1"/>
</dbReference>
<dbReference type="InterPro" id="IPR036520">
    <property type="entry name" value="UPF0759_sf"/>
</dbReference>
<dbReference type="RefSeq" id="WP_147804304.1">
    <property type="nucleotide sequence ID" value="NZ_CP144914.1"/>
</dbReference>
<reference evidence="1 2" key="1">
    <citation type="submission" date="2024-01" db="EMBL/GenBank/DDBJ databases">
        <title>Complete Genome Sequence of Alkalicoccus halolimnae BZ-SZ-XJ29T, a Moderately Halophilic Bacterium Isolated from a Salt Lake.</title>
        <authorList>
            <person name="Zhao B."/>
        </authorList>
    </citation>
    <scope>NUCLEOTIDE SEQUENCE [LARGE SCALE GENOMIC DNA]</scope>
    <source>
        <strain evidence="1 2">BZ-SZ-XJ29</strain>
    </source>
</reference>
<sequence length="288" mass="33294">MSDNIVIGLTGWGDHHTLYEGLPSSASKLETYAAHFPVVELDASFYAIPPASSVQKWLRETPDSFQFVVKAYQGMTGHQRGKIPFDSKEEMLEAFRKTFRPMLEAGKLSTVLCQFPPWYDCQQKYVQYIKWIREELREFPAALEFRHQSWYEEEFKKRTIDYMKQDKWIHTVVDEPQIGEKSVPFVPVVTEPDHTFIRLHGRNKAAWQKPVQGEEWRSVRYLYDYSEKELSELAEQVKKIAAESKKVTVVFNNNSGGHAAGNAKKFIQMLGLEYTGLAPKQLDLFSGD</sequence>
<evidence type="ECO:0000313" key="1">
    <source>
        <dbReference type="EMBL" id="WWD79446.1"/>
    </source>
</evidence>
<name>A0A5C7FIT7_9BACI</name>
<gene>
    <name evidence="1" type="ORF">FTX54_013735</name>
</gene>
<dbReference type="InterPro" id="IPR002763">
    <property type="entry name" value="DUF72"/>
</dbReference>
<dbReference type="AlphaFoldDB" id="A0A5C7FIT7"/>
<dbReference type="PANTHER" id="PTHR30348">
    <property type="entry name" value="UNCHARACTERIZED PROTEIN YECE"/>
    <property type="match status" value="1"/>
</dbReference>
<dbReference type="SUPFAM" id="SSF117396">
    <property type="entry name" value="TM1631-like"/>
    <property type="match status" value="1"/>
</dbReference>
<proteinExistence type="predicted"/>
<dbReference type="Gene3D" id="3.20.20.410">
    <property type="entry name" value="Protein of unknown function UPF0759"/>
    <property type="match status" value="1"/>
</dbReference>
<dbReference type="Proteomes" id="UP000321816">
    <property type="component" value="Chromosome"/>
</dbReference>
<dbReference type="KEGG" id="ahal:FTX54_013735"/>
<protein>
    <submittedName>
        <fullName evidence="1">DUF72 domain-containing protein</fullName>
    </submittedName>
</protein>
<keyword evidence="2" id="KW-1185">Reference proteome</keyword>
<dbReference type="EMBL" id="CP144914">
    <property type="protein sequence ID" value="WWD79446.1"/>
    <property type="molecule type" value="Genomic_DNA"/>
</dbReference>
<dbReference type="PANTHER" id="PTHR30348:SF13">
    <property type="entry name" value="UPF0759 PROTEIN YUNF"/>
    <property type="match status" value="1"/>
</dbReference>
<evidence type="ECO:0000313" key="2">
    <source>
        <dbReference type="Proteomes" id="UP000321816"/>
    </source>
</evidence>
<accession>A0A5C7FIT7</accession>
<organism evidence="1 2">
    <name type="scientific">Alkalicoccus halolimnae</name>
    <dbReference type="NCBI Taxonomy" id="1667239"/>
    <lineage>
        <taxon>Bacteria</taxon>
        <taxon>Bacillati</taxon>
        <taxon>Bacillota</taxon>
        <taxon>Bacilli</taxon>
        <taxon>Bacillales</taxon>
        <taxon>Bacillaceae</taxon>
        <taxon>Alkalicoccus</taxon>
    </lineage>
</organism>
<dbReference type="OrthoDB" id="9780310at2"/>